<protein>
    <recommendedName>
        <fullName evidence="4">ZMYM2-like/QRICH1 C-terminal domain-containing protein</fullName>
    </recommendedName>
</protein>
<keyword evidence="2" id="KW-0597">Phosphoprotein</keyword>
<dbReference type="InterPro" id="IPR042838">
    <property type="entry name" value="KIAA1958"/>
</dbReference>
<gene>
    <name evidence="5" type="ORF">MCOR_48142</name>
</gene>
<keyword evidence="1" id="KW-1017">Isopeptide bond</keyword>
<evidence type="ECO:0000313" key="6">
    <source>
        <dbReference type="Proteomes" id="UP000507470"/>
    </source>
</evidence>
<dbReference type="InterPro" id="IPR021893">
    <property type="entry name" value="ZMYM2-like_C"/>
</dbReference>
<reference evidence="5 6" key="1">
    <citation type="submission" date="2020-06" db="EMBL/GenBank/DDBJ databases">
        <authorList>
            <person name="Li R."/>
            <person name="Bekaert M."/>
        </authorList>
    </citation>
    <scope>NUCLEOTIDE SEQUENCE [LARGE SCALE GENOMIC DNA]</scope>
    <source>
        <strain evidence="6">wild</strain>
    </source>
</reference>
<name>A0A6J8E7I7_MYTCO</name>
<keyword evidence="6" id="KW-1185">Reference proteome</keyword>
<accession>A0A6J8E7I7</accession>
<evidence type="ECO:0000256" key="2">
    <source>
        <dbReference type="ARBA" id="ARBA00022553"/>
    </source>
</evidence>
<dbReference type="GO" id="GO:0003677">
    <property type="term" value="F:DNA binding"/>
    <property type="evidence" value="ECO:0007669"/>
    <property type="project" value="InterPro"/>
</dbReference>
<evidence type="ECO:0000256" key="3">
    <source>
        <dbReference type="ARBA" id="ARBA00022843"/>
    </source>
</evidence>
<proteinExistence type="predicted"/>
<dbReference type="SUPFAM" id="SSF56349">
    <property type="entry name" value="DNA breaking-rejoining enzymes"/>
    <property type="match status" value="1"/>
</dbReference>
<organism evidence="5 6">
    <name type="scientific">Mytilus coruscus</name>
    <name type="common">Sea mussel</name>
    <dbReference type="NCBI Taxonomy" id="42192"/>
    <lineage>
        <taxon>Eukaryota</taxon>
        <taxon>Metazoa</taxon>
        <taxon>Spiralia</taxon>
        <taxon>Lophotrochozoa</taxon>
        <taxon>Mollusca</taxon>
        <taxon>Bivalvia</taxon>
        <taxon>Autobranchia</taxon>
        <taxon>Pteriomorphia</taxon>
        <taxon>Mytilida</taxon>
        <taxon>Mytiloidea</taxon>
        <taxon>Mytilidae</taxon>
        <taxon>Mytilinae</taxon>
        <taxon>Mytilus</taxon>
    </lineage>
</organism>
<dbReference type="AlphaFoldDB" id="A0A6J8E7I7"/>
<evidence type="ECO:0000259" key="4">
    <source>
        <dbReference type="Pfam" id="PF12012"/>
    </source>
</evidence>
<feature type="domain" description="ZMYM2-like/QRICH1 C-terminal" evidence="4">
    <location>
        <begin position="48"/>
        <end position="175"/>
    </location>
</feature>
<evidence type="ECO:0000256" key="1">
    <source>
        <dbReference type="ARBA" id="ARBA00022499"/>
    </source>
</evidence>
<evidence type="ECO:0000313" key="5">
    <source>
        <dbReference type="EMBL" id="CAC5415445.1"/>
    </source>
</evidence>
<dbReference type="PANTHER" id="PTHR46963:SF2">
    <property type="match status" value="1"/>
</dbReference>
<keyword evidence="3" id="KW-0832">Ubl conjugation</keyword>
<dbReference type="InterPro" id="IPR011010">
    <property type="entry name" value="DNA_brk_join_enz"/>
</dbReference>
<dbReference type="Pfam" id="PF12012">
    <property type="entry name" value="DUF3504"/>
    <property type="match status" value="1"/>
</dbReference>
<dbReference type="OrthoDB" id="10002548at2759"/>
<dbReference type="EMBL" id="CACVKT020008439">
    <property type="protein sequence ID" value="CAC5415445.1"/>
    <property type="molecule type" value="Genomic_DNA"/>
</dbReference>
<sequence length="283" mass="32772">MSDDSGYETTDYINSLKNANTIRKTLSDINIFTRWIRDYNDIRTNGKSLIRTVWLNNSLHFGLRSREEHSTIRWGDLQMKSTTDGLQYLEHAERVTKTRTGAYVRETRAFQAKMFADPGNTRCPVEVYKQYIKHRPEDMLEDESPFYLGISRNIKDDIWYSRQPMGKNTLYDFVKVMCEEAGIQGRKTNHSARKTTLHDENMNEIVEMPDDEDEVLMSASQEAELDVVLKDITNFEKTVTDKPNPAQMSNDMPEIIHDNYKERAVQMFAGATITGNVTINFQA</sequence>
<dbReference type="Proteomes" id="UP000507470">
    <property type="component" value="Unassembled WGS sequence"/>
</dbReference>
<dbReference type="PANTHER" id="PTHR46963">
    <property type="entry name" value="SIMILAR TO RIKEN CDNA E130308A19"/>
    <property type="match status" value="1"/>
</dbReference>